<organism evidence="3 4">
    <name type="scientific">Dactylosporangium maewongense</name>
    <dbReference type="NCBI Taxonomy" id="634393"/>
    <lineage>
        <taxon>Bacteria</taxon>
        <taxon>Bacillati</taxon>
        <taxon>Actinomycetota</taxon>
        <taxon>Actinomycetes</taxon>
        <taxon>Micromonosporales</taxon>
        <taxon>Micromonosporaceae</taxon>
        <taxon>Dactylosporangium</taxon>
    </lineage>
</organism>
<dbReference type="InterPro" id="IPR013815">
    <property type="entry name" value="ATP_grasp_subdomain_1"/>
</dbReference>
<dbReference type="InterPro" id="IPR008279">
    <property type="entry name" value="PEP-util_enz_mobile_dom"/>
</dbReference>
<dbReference type="Pfam" id="PF00391">
    <property type="entry name" value="PEP-utilizers"/>
    <property type="match status" value="1"/>
</dbReference>
<evidence type="ECO:0000313" key="3">
    <source>
        <dbReference type="EMBL" id="GAA1510173.1"/>
    </source>
</evidence>
<name>A0ABN2A3Z3_9ACTN</name>
<dbReference type="Gene3D" id="3.30.1490.20">
    <property type="entry name" value="ATP-grasp fold, A domain"/>
    <property type="match status" value="1"/>
</dbReference>
<feature type="domain" description="Pyruvate phosphate dikinase AMP/ATP-binding" evidence="2">
    <location>
        <begin position="14"/>
        <end position="305"/>
    </location>
</feature>
<dbReference type="Proteomes" id="UP001501470">
    <property type="component" value="Unassembled WGS sequence"/>
</dbReference>
<gene>
    <name evidence="3" type="ORF">GCM10009827_025440</name>
</gene>
<proteinExistence type="predicted"/>
<feature type="domain" description="PEP-utilising enzyme mobile" evidence="1">
    <location>
        <begin position="802"/>
        <end position="870"/>
    </location>
</feature>
<dbReference type="RefSeq" id="WP_344502019.1">
    <property type="nucleotide sequence ID" value="NZ_BAAAQD010000004.1"/>
</dbReference>
<dbReference type="PANTHER" id="PTHR43615">
    <property type="entry name" value="PHOSPHOENOLPYRUVATE SYNTHASE-RELATED"/>
    <property type="match status" value="1"/>
</dbReference>
<comment type="caution">
    <text evidence="3">The sequence shown here is derived from an EMBL/GenBank/DDBJ whole genome shotgun (WGS) entry which is preliminary data.</text>
</comment>
<dbReference type="Gene3D" id="3.30.470.20">
    <property type="entry name" value="ATP-grasp fold, B domain"/>
    <property type="match status" value="1"/>
</dbReference>
<evidence type="ECO:0000259" key="1">
    <source>
        <dbReference type="Pfam" id="PF00391"/>
    </source>
</evidence>
<dbReference type="PANTHER" id="PTHR43615:SF1">
    <property type="entry name" value="PPDK_N DOMAIN-CONTAINING PROTEIN"/>
    <property type="match status" value="1"/>
</dbReference>
<dbReference type="InterPro" id="IPR051549">
    <property type="entry name" value="PEP_Utilizing_Enz"/>
</dbReference>
<keyword evidence="4" id="KW-1185">Reference proteome</keyword>
<sequence>MTITTGADVADPALVGHKFARLHRMRAAGFPVPDLVTVPATAFDAAWQSVQDSAGAAGDPEGDPEDPQRWTRAAAALRAAPVPDGILAEVRDRFGPDALFAVRACAVTSTVDGEDGEDGADPFAGMSDSFLYVPADRVADRIAACWASAFTARAVAYRRHRGLDPARTRIAVGVQLMVPGTRSFVAFTRDPRDGARRTVIAAAHGIGEGVVQEKADVDHFHVTGATVTADLVRKERMVGPPDDTGELALLPVPADLADAPVLDDRTARAVAALAARAEAFFGGPQDVEGTITADGTLHLVQARPMVMPAGPPVYWANHNITESYPGVSGALTFSQAQEFYRRAFGDLYHRMGVPTRTVAANRHHLEQLVAHLEGRVYYRLGAWHALHGQMPVFDLVRDVWQDGMGVTGEARPAVTRPRRRAWLALPGTLLRATRHPRQAREFLRWWDGVMADAGDLSGRTPHQLVAAYRELWAAMSVRWGVTLTNSIYGLLAVKALMRLLDRWAGGAKGLLTGLLTGGPANRSLRSVRAAVALAELVAADPDLRAAVESGERPREVWRAISTGGHGTPLAEAAADYLRRYGDRALHDLKLEQPTPRQQPWTLLEVLRPYISQNRTVEGLIQAEERATRQAAEELAARCPGRLRRTVLRTLARYVRYTARVREDTRFCRTQLYGLSRDILWRLGADLHATGHLDDPLDIRDLTVAEVLGAYDGTLPCAALRDLAAARRRARLLAEARPGRPGLLRTPATGPLADVLPAAVEVTAAPAAGDTGVLTGLGSAPGVVRAPARLVLDPSVPPETCRDAILVARETDPGWLFLMMAAKGLVVERGTLLSHTAITGRLLGVPTVVAVPGATGRIPDGALIELDGTAGTVRIIAEAS</sequence>
<protein>
    <submittedName>
        <fullName evidence="3">Phosphoenolpyruvate synthase</fullName>
    </submittedName>
</protein>
<accession>A0ABN2A3Z3</accession>
<dbReference type="Gene3D" id="3.50.30.10">
    <property type="entry name" value="Phosphohistidine domain"/>
    <property type="match status" value="1"/>
</dbReference>
<dbReference type="Pfam" id="PF01326">
    <property type="entry name" value="PPDK_N"/>
    <property type="match status" value="1"/>
</dbReference>
<dbReference type="EMBL" id="BAAAQD010000004">
    <property type="protein sequence ID" value="GAA1510173.1"/>
    <property type="molecule type" value="Genomic_DNA"/>
</dbReference>
<dbReference type="InterPro" id="IPR002192">
    <property type="entry name" value="PPDK_AMP/ATP-bd"/>
</dbReference>
<dbReference type="InterPro" id="IPR036637">
    <property type="entry name" value="Phosphohistidine_dom_sf"/>
</dbReference>
<dbReference type="SUPFAM" id="SSF52009">
    <property type="entry name" value="Phosphohistidine domain"/>
    <property type="match status" value="1"/>
</dbReference>
<reference evidence="3 4" key="1">
    <citation type="journal article" date="2019" name="Int. J. Syst. Evol. Microbiol.">
        <title>The Global Catalogue of Microorganisms (GCM) 10K type strain sequencing project: providing services to taxonomists for standard genome sequencing and annotation.</title>
        <authorList>
            <consortium name="The Broad Institute Genomics Platform"/>
            <consortium name="The Broad Institute Genome Sequencing Center for Infectious Disease"/>
            <person name="Wu L."/>
            <person name="Ma J."/>
        </authorList>
    </citation>
    <scope>NUCLEOTIDE SEQUENCE [LARGE SCALE GENOMIC DNA]</scope>
    <source>
        <strain evidence="3 4">JCM 15933</strain>
    </source>
</reference>
<dbReference type="SUPFAM" id="SSF56059">
    <property type="entry name" value="Glutathione synthetase ATP-binding domain-like"/>
    <property type="match status" value="1"/>
</dbReference>
<evidence type="ECO:0000313" key="4">
    <source>
        <dbReference type="Proteomes" id="UP001501470"/>
    </source>
</evidence>
<evidence type="ECO:0000259" key="2">
    <source>
        <dbReference type="Pfam" id="PF01326"/>
    </source>
</evidence>